<dbReference type="EMBL" id="JACAZH010000086">
    <property type="protein sequence ID" value="KAF7328094.1"/>
    <property type="molecule type" value="Genomic_DNA"/>
</dbReference>
<protein>
    <submittedName>
        <fullName evidence="2">Uncharacterized protein</fullName>
    </submittedName>
</protein>
<sequence>MTEQPPQPSSAQNLRVHRGPVIKPVIIGGVGGDGGSGSKRGGHGGVGEGATMDLNDASYFAEIIGGRGGKGGMGEIGGNGGRRRRSQIYRRKTYEGRARVRRHRPRAGYENVGGLLEATKGDLQGVGLQYGEVNQLKDALNKYALAHPFKT</sequence>
<feature type="region of interest" description="Disordered" evidence="1">
    <location>
        <begin position="71"/>
        <end position="106"/>
    </location>
</feature>
<dbReference type="Proteomes" id="UP000623467">
    <property type="component" value="Unassembled WGS sequence"/>
</dbReference>
<evidence type="ECO:0000313" key="3">
    <source>
        <dbReference type="Proteomes" id="UP000623467"/>
    </source>
</evidence>
<gene>
    <name evidence="2" type="ORF">MSAN_02489200</name>
</gene>
<dbReference type="AlphaFoldDB" id="A0A8H6WRD6"/>
<accession>A0A8H6WRD6</accession>
<name>A0A8H6WRD6_9AGAR</name>
<reference evidence="2" key="1">
    <citation type="submission" date="2020-05" db="EMBL/GenBank/DDBJ databases">
        <title>Mycena genomes resolve the evolution of fungal bioluminescence.</title>
        <authorList>
            <person name="Tsai I.J."/>
        </authorList>
    </citation>
    <scope>NUCLEOTIDE SEQUENCE</scope>
    <source>
        <strain evidence="2">160909Yilan</strain>
    </source>
</reference>
<keyword evidence="3" id="KW-1185">Reference proteome</keyword>
<evidence type="ECO:0000256" key="1">
    <source>
        <dbReference type="SAM" id="MobiDB-lite"/>
    </source>
</evidence>
<feature type="compositionally biased region" description="Gly residues" evidence="1">
    <location>
        <begin position="71"/>
        <end position="80"/>
    </location>
</feature>
<feature type="compositionally biased region" description="Basic residues" evidence="1">
    <location>
        <begin position="81"/>
        <end position="91"/>
    </location>
</feature>
<feature type="compositionally biased region" description="Gly residues" evidence="1">
    <location>
        <begin position="28"/>
        <end position="48"/>
    </location>
</feature>
<evidence type="ECO:0000313" key="2">
    <source>
        <dbReference type="EMBL" id="KAF7328094.1"/>
    </source>
</evidence>
<comment type="caution">
    <text evidence="2">The sequence shown here is derived from an EMBL/GenBank/DDBJ whole genome shotgun (WGS) entry which is preliminary data.</text>
</comment>
<feature type="region of interest" description="Disordered" evidence="1">
    <location>
        <begin position="28"/>
        <end position="49"/>
    </location>
</feature>
<proteinExistence type="predicted"/>
<organism evidence="2 3">
    <name type="scientific">Mycena sanguinolenta</name>
    <dbReference type="NCBI Taxonomy" id="230812"/>
    <lineage>
        <taxon>Eukaryota</taxon>
        <taxon>Fungi</taxon>
        <taxon>Dikarya</taxon>
        <taxon>Basidiomycota</taxon>
        <taxon>Agaricomycotina</taxon>
        <taxon>Agaricomycetes</taxon>
        <taxon>Agaricomycetidae</taxon>
        <taxon>Agaricales</taxon>
        <taxon>Marasmiineae</taxon>
        <taxon>Mycenaceae</taxon>
        <taxon>Mycena</taxon>
    </lineage>
</organism>